<evidence type="ECO:0000313" key="2">
    <source>
        <dbReference type="Proteomes" id="UP000288641"/>
    </source>
</evidence>
<protein>
    <submittedName>
        <fullName evidence="1">Uncharacterized protein</fullName>
    </submittedName>
</protein>
<keyword evidence="2" id="KW-1185">Reference proteome</keyword>
<gene>
    <name evidence="1" type="ORF">AAS23_gp74</name>
</gene>
<sequence>MNEEHKNMLIEKCKSEIRRYSHLVKTFDPNEGEEMEEYQQNIQDWNDIISVNTLALASLTAQPVKQPQTHDAHGFPEPSHIINSRWIDSIREAGYEVQD</sequence>
<organism evidence="1 2">
    <name type="scientific">Pantoea phage vB_PagS_AAS23</name>
    <dbReference type="NCBI Taxonomy" id="2499073"/>
    <lineage>
        <taxon>Viruses</taxon>
        <taxon>Duplodnaviria</taxon>
        <taxon>Heunggongvirae</taxon>
        <taxon>Uroviricota</taxon>
        <taxon>Caudoviricetes</taxon>
        <taxon>Drexlerviridae</taxon>
        <taxon>Sauletekiovirus</taxon>
        <taxon>Sauletekiovirus AAS23</taxon>
    </lineage>
</organism>
<dbReference type="EMBL" id="MK095606">
    <property type="protein sequence ID" value="AZS06387.1"/>
    <property type="molecule type" value="Genomic_DNA"/>
</dbReference>
<reference evidence="1 2" key="1">
    <citation type="submission" date="2018-10" db="EMBL/GenBank/DDBJ databases">
        <title>Complete genome sequence of Pantoea phage vB_PagS_AAS23.</title>
        <authorList>
            <person name="Truncaite L."/>
            <person name="Simoliuniene M."/>
            <person name="Kazlauskas D."/>
            <person name="Meskys R."/>
            <person name="Simoliunas E."/>
        </authorList>
    </citation>
    <scope>NUCLEOTIDE SEQUENCE [LARGE SCALE GENOMIC DNA]</scope>
    <source>
        <strain evidence="1">AAS23</strain>
    </source>
</reference>
<dbReference type="Proteomes" id="UP000288641">
    <property type="component" value="Segment"/>
</dbReference>
<proteinExistence type="predicted"/>
<evidence type="ECO:0000313" key="1">
    <source>
        <dbReference type="EMBL" id="AZS06387.1"/>
    </source>
</evidence>
<accession>A0A3S9U7T4</accession>
<name>A0A3S9U7T4_9CAUD</name>